<evidence type="ECO:0000313" key="2">
    <source>
        <dbReference type="EMBL" id="SMY20391.1"/>
    </source>
</evidence>
<dbReference type="AlphaFoldDB" id="A0A1Y6LCW7"/>
<feature type="compositionally biased region" description="Basic and acidic residues" evidence="1">
    <location>
        <begin position="487"/>
        <end position="513"/>
    </location>
</feature>
<sequence length="542" mass="60115">MADFQAASAPEPSTQVDTDAAASTPQYNSTALADGMSTTESLEITAFSTSTSSSTCIDEEVSATTIVGVESKLVDAIGGLEVEEVRMSAAEDSQTATVGTVLDALQTTTVIDDEDGALSTTPSADKDIDSTASEANVDGELASAKIETEPASAQVYEVMDLLKELKRVSGLTEQGMIPEIEEILRRSCEEQVSPIVQDWYTPLLSVEDRLRIQPAIWLTGQILGSERSLQFFDALLFGPRIYTWGEDDQVRKTFHRTNMRNVPLTSVQRNRVLDVVRKTVYVSRVEFNEPDASAPYKASAWPNGLIEISKRHLDELQPMDSLDTPKYELVRQWVWLAYILTHELAHRVHQDNLREQPLHTVYAVMSTGESFGTCDEPTFESDAFAEVGFALDKFLVGGALYNGVEEPLLRELPNPGWLEGVKKDATHVPYPQTPVQSDEIVTMIPLNWLMMHFDPKFWSEEMPRSNGRALQVVREWVYPYWYADGQEDPHEGSSEGSQRDSMEQSGQESHDASDSEGISSDSVDTWESYEGSEVAAVSNEGW</sequence>
<accession>A0A1Y6LCW7</accession>
<dbReference type="Proteomes" id="UP000215453">
    <property type="component" value="Chromosome 1"/>
</dbReference>
<dbReference type="EMBL" id="LT882676">
    <property type="protein sequence ID" value="SMY20391.1"/>
    <property type="molecule type" value="Genomic_DNA"/>
</dbReference>
<protein>
    <submittedName>
        <fullName evidence="2">Uncharacterized protein</fullName>
    </submittedName>
</protein>
<name>A0A1Y6LCW7_ZYMTR</name>
<reference evidence="2 3" key="1">
    <citation type="submission" date="2016-10" db="EMBL/GenBank/DDBJ databases">
        <authorList>
            <person name="Varghese N."/>
        </authorList>
    </citation>
    <scope>NUCLEOTIDE SEQUENCE [LARGE SCALE GENOMIC DNA]</scope>
</reference>
<gene>
    <name evidence="2" type="ORF">ZT1A5_G1826</name>
</gene>
<proteinExistence type="predicted"/>
<feature type="region of interest" description="Disordered" evidence="1">
    <location>
        <begin position="1"/>
        <end position="28"/>
    </location>
</feature>
<evidence type="ECO:0000256" key="1">
    <source>
        <dbReference type="SAM" id="MobiDB-lite"/>
    </source>
</evidence>
<feature type="region of interest" description="Disordered" evidence="1">
    <location>
        <begin position="487"/>
        <end position="542"/>
    </location>
</feature>
<organism evidence="2 3">
    <name type="scientific">Zymoseptoria tritici ST99CH_1A5</name>
    <dbReference type="NCBI Taxonomy" id="1276529"/>
    <lineage>
        <taxon>Eukaryota</taxon>
        <taxon>Fungi</taxon>
        <taxon>Dikarya</taxon>
        <taxon>Ascomycota</taxon>
        <taxon>Pezizomycotina</taxon>
        <taxon>Dothideomycetes</taxon>
        <taxon>Dothideomycetidae</taxon>
        <taxon>Mycosphaerellales</taxon>
        <taxon>Mycosphaerellaceae</taxon>
        <taxon>Zymoseptoria</taxon>
    </lineage>
</organism>
<evidence type="ECO:0000313" key="3">
    <source>
        <dbReference type="Proteomes" id="UP000215453"/>
    </source>
</evidence>
<feature type="compositionally biased region" description="Polar residues" evidence="1">
    <location>
        <begin position="11"/>
        <end position="28"/>
    </location>
</feature>
<feature type="compositionally biased region" description="Polar residues" evidence="1">
    <location>
        <begin position="516"/>
        <end position="525"/>
    </location>
</feature>